<reference evidence="2 3" key="1">
    <citation type="submission" date="2019-04" db="EMBL/GenBank/DDBJ databases">
        <title>Azoarcus nasutitermitis sp. nov. isolated from termite nest.</title>
        <authorList>
            <person name="Lin S.-Y."/>
            <person name="Hameed A."/>
            <person name="Hsu Y.-H."/>
            <person name="Young C.-C."/>
        </authorList>
    </citation>
    <scope>NUCLEOTIDE SEQUENCE [LARGE SCALE GENOMIC DNA]</scope>
    <source>
        <strain evidence="2 3">CC-YHH838</strain>
    </source>
</reference>
<evidence type="ECO:0000313" key="2">
    <source>
        <dbReference type="EMBL" id="THF65501.1"/>
    </source>
</evidence>
<accession>A0A4S4AZB9</accession>
<dbReference type="OrthoDB" id="272552at2"/>
<keyword evidence="3" id="KW-1185">Reference proteome</keyword>
<comment type="caution">
    <text evidence="2">The sequence shown here is derived from an EMBL/GenBank/DDBJ whole genome shotgun (WGS) entry which is preliminary data.</text>
</comment>
<dbReference type="CDD" id="cd02062">
    <property type="entry name" value="Nitro_FMN_reductase"/>
    <property type="match status" value="1"/>
</dbReference>
<dbReference type="Proteomes" id="UP000308430">
    <property type="component" value="Unassembled WGS sequence"/>
</dbReference>
<dbReference type="Pfam" id="PF00881">
    <property type="entry name" value="Nitroreductase"/>
    <property type="match status" value="1"/>
</dbReference>
<dbReference type="Gene3D" id="3.40.109.10">
    <property type="entry name" value="NADH Oxidase"/>
    <property type="match status" value="2"/>
</dbReference>
<dbReference type="SUPFAM" id="SSF55469">
    <property type="entry name" value="FMN-dependent nitroreductase-like"/>
    <property type="match status" value="1"/>
</dbReference>
<evidence type="ECO:0000313" key="3">
    <source>
        <dbReference type="Proteomes" id="UP000308430"/>
    </source>
</evidence>
<protein>
    <submittedName>
        <fullName evidence="2">Molybdopterin biosynthesis protein MoeY</fullName>
    </submittedName>
</protein>
<sequence>MAEREVLLRILDLARWAPSGDNTQPWRFQIIAGDHIAVHGNDTRGWCLYDFDGHASHMAHGALLETLRIAASTQGLRAAWTLRADTPAHAPVFDVRLADDAALQPDALAPFIETRSVQRRPLRTTPLTDAQRAALHAAVGPGYAVRLFDTPAARRSVAGLLWDSARIRLICPEAYEVHREIIEWNTRYSEDRIPERAVGVDPMTARLMRWVMGSWTRVRFFNRYLLGTVPPRIQLDLLPALRCAAHLLVSAEQAPRTLEDYVRAGVAMQRLWLTAEALDLRLQPQMTPLIFRWYATHRPAMSADAGVNEAVQGIGRAVDTVLGAGEQGVFFCRVGSGERPSARSVRRPLHALMLD</sequence>
<dbReference type="EMBL" id="SSOC01000003">
    <property type="protein sequence ID" value="THF65501.1"/>
    <property type="molecule type" value="Genomic_DNA"/>
</dbReference>
<organism evidence="2 3">
    <name type="scientific">Pseudothauera nasutitermitis</name>
    <dbReference type="NCBI Taxonomy" id="2565930"/>
    <lineage>
        <taxon>Bacteria</taxon>
        <taxon>Pseudomonadati</taxon>
        <taxon>Pseudomonadota</taxon>
        <taxon>Betaproteobacteria</taxon>
        <taxon>Rhodocyclales</taxon>
        <taxon>Zoogloeaceae</taxon>
        <taxon>Pseudothauera</taxon>
    </lineage>
</organism>
<evidence type="ECO:0000259" key="1">
    <source>
        <dbReference type="Pfam" id="PF00881"/>
    </source>
</evidence>
<gene>
    <name evidence="2" type="ORF">E6C76_07915</name>
</gene>
<proteinExistence type="predicted"/>
<feature type="domain" description="Nitroreductase" evidence="1">
    <location>
        <begin position="4"/>
        <end position="32"/>
    </location>
</feature>
<dbReference type="InterPro" id="IPR000415">
    <property type="entry name" value="Nitroreductase-like"/>
</dbReference>
<dbReference type="RefSeq" id="WP_136347706.1">
    <property type="nucleotide sequence ID" value="NZ_SSOC01000003.1"/>
</dbReference>
<dbReference type="InterPro" id="IPR029479">
    <property type="entry name" value="Nitroreductase"/>
</dbReference>
<dbReference type="GO" id="GO:0016491">
    <property type="term" value="F:oxidoreductase activity"/>
    <property type="evidence" value="ECO:0007669"/>
    <property type="project" value="InterPro"/>
</dbReference>
<name>A0A4S4AZB9_9RHOO</name>
<dbReference type="AlphaFoldDB" id="A0A4S4AZB9"/>